<dbReference type="AlphaFoldDB" id="A0A5C4J0E4"/>
<accession>A0A5C4J0E4</accession>
<evidence type="ECO:0000313" key="3">
    <source>
        <dbReference type="Proteomes" id="UP000309174"/>
    </source>
</evidence>
<comment type="caution">
    <text evidence="2">The sequence shown here is derived from an EMBL/GenBank/DDBJ whole genome shotgun (WGS) entry which is preliminary data.</text>
</comment>
<dbReference type="Proteomes" id="UP000309174">
    <property type="component" value="Unassembled WGS sequence"/>
</dbReference>
<sequence>MPIRVNGDPEPPTTVPPANEAARLARLPPAAIRDAIAGRDRAFAGRLLRALPVSQAVHVVAACDPLRMGELLDALATDPRAASSVMRGLPAACAASAVPHMARTKAAATLAAMSAKESAQILRRSDQRVAADILSTFPPDIASRHLEVMSVQRACAVLNHVPPIITAALLRDCADGRANQILQGLNSPVRTQVLRHTNDS</sequence>
<keyword evidence="3" id="KW-1185">Reference proteome</keyword>
<dbReference type="SUPFAM" id="SSF158791">
    <property type="entry name" value="MgtE N-terminal domain-like"/>
    <property type="match status" value="1"/>
</dbReference>
<dbReference type="InterPro" id="IPR006668">
    <property type="entry name" value="Mg_transptr_MgtE_intracell_dom"/>
</dbReference>
<evidence type="ECO:0000259" key="1">
    <source>
        <dbReference type="Pfam" id="PF03448"/>
    </source>
</evidence>
<evidence type="ECO:0000313" key="2">
    <source>
        <dbReference type="EMBL" id="TMQ90105.1"/>
    </source>
</evidence>
<reference evidence="2 3" key="1">
    <citation type="submission" date="2019-05" db="EMBL/GenBank/DDBJ databases">
        <title>Draft genome sequence of Actinomadura sp. 14C53.</title>
        <authorList>
            <person name="Saricaoglu S."/>
            <person name="Isik K."/>
        </authorList>
    </citation>
    <scope>NUCLEOTIDE SEQUENCE [LARGE SCALE GENOMIC DNA]</scope>
    <source>
        <strain evidence="2 3">14C53</strain>
    </source>
</reference>
<feature type="domain" description="Magnesium transporter MgtE intracellular" evidence="1">
    <location>
        <begin position="95"/>
        <end position="185"/>
    </location>
</feature>
<name>A0A5C4J0E4_9ACTN</name>
<proteinExistence type="predicted"/>
<dbReference type="EMBL" id="VCKW01000326">
    <property type="protein sequence ID" value="TMQ90105.1"/>
    <property type="molecule type" value="Genomic_DNA"/>
</dbReference>
<organism evidence="2 3">
    <name type="scientific">Actinomadura soli</name>
    <dbReference type="NCBI Taxonomy" id="2508997"/>
    <lineage>
        <taxon>Bacteria</taxon>
        <taxon>Bacillati</taxon>
        <taxon>Actinomycetota</taxon>
        <taxon>Actinomycetes</taxon>
        <taxon>Streptosporangiales</taxon>
        <taxon>Thermomonosporaceae</taxon>
        <taxon>Actinomadura</taxon>
    </lineage>
</organism>
<dbReference type="Pfam" id="PF03448">
    <property type="entry name" value="MgtE_N"/>
    <property type="match status" value="1"/>
</dbReference>
<protein>
    <recommendedName>
        <fullName evidence="1">Magnesium transporter MgtE intracellular domain-containing protein</fullName>
    </recommendedName>
</protein>
<gene>
    <name evidence="2" type="ORF">ETD83_36865</name>
</gene>